<dbReference type="AlphaFoldDB" id="A0A1H7KEV2"/>
<evidence type="ECO:0000313" key="2">
    <source>
        <dbReference type="EMBL" id="SEK85348.1"/>
    </source>
</evidence>
<evidence type="ECO:0008006" key="4">
    <source>
        <dbReference type="Google" id="ProtNLM"/>
    </source>
</evidence>
<dbReference type="Proteomes" id="UP000198620">
    <property type="component" value="Unassembled WGS sequence"/>
</dbReference>
<organism evidence="2 3">
    <name type="scientific">Nitrosovibrio tenuis</name>
    <dbReference type="NCBI Taxonomy" id="1233"/>
    <lineage>
        <taxon>Bacteria</taxon>
        <taxon>Pseudomonadati</taxon>
        <taxon>Pseudomonadota</taxon>
        <taxon>Betaproteobacteria</taxon>
        <taxon>Nitrosomonadales</taxon>
        <taxon>Nitrosomonadaceae</taxon>
        <taxon>Nitrosovibrio</taxon>
    </lineage>
</organism>
<sequence length="136" mass="15157">MRQPSPGSLFPFARRLIFFVLLLIGSASHVALAQAPSSVETTMKNMLSAIQDNSLTDFVASGDPTFRSGMTQEMLDSVRQALASRLKQGYTSKFLTSLNQQGFIVYLWKVEFKDNNDDILVTIAMKDGKVSGFWLR</sequence>
<dbReference type="RefSeq" id="WP_090828059.1">
    <property type="nucleotide sequence ID" value="NZ_FOBH01000003.1"/>
</dbReference>
<keyword evidence="3" id="KW-1185">Reference proteome</keyword>
<dbReference type="OrthoDB" id="8565319at2"/>
<dbReference type="EMBL" id="FOBH01000003">
    <property type="protein sequence ID" value="SEK85348.1"/>
    <property type="molecule type" value="Genomic_DNA"/>
</dbReference>
<reference evidence="2 3" key="1">
    <citation type="submission" date="2016-10" db="EMBL/GenBank/DDBJ databases">
        <authorList>
            <person name="de Groot N.N."/>
        </authorList>
    </citation>
    <scope>NUCLEOTIDE SEQUENCE [LARGE SCALE GENOMIC DNA]</scope>
    <source>
        <strain evidence="2 3">Nv1</strain>
    </source>
</reference>
<feature type="chain" id="PRO_5011777433" description="DUF3887 domain-containing protein" evidence="1">
    <location>
        <begin position="34"/>
        <end position="136"/>
    </location>
</feature>
<evidence type="ECO:0000256" key="1">
    <source>
        <dbReference type="SAM" id="SignalP"/>
    </source>
</evidence>
<evidence type="ECO:0000313" key="3">
    <source>
        <dbReference type="Proteomes" id="UP000198620"/>
    </source>
</evidence>
<name>A0A1H7KEV2_9PROT</name>
<keyword evidence="1" id="KW-0732">Signal</keyword>
<proteinExistence type="predicted"/>
<protein>
    <recommendedName>
        <fullName evidence="4">DUF3887 domain-containing protein</fullName>
    </recommendedName>
</protein>
<feature type="signal peptide" evidence="1">
    <location>
        <begin position="1"/>
        <end position="33"/>
    </location>
</feature>
<accession>A0A1H7KEV2</accession>
<gene>
    <name evidence="2" type="ORF">SAMN05216387_103204</name>
</gene>